<evidence type="ECO:0000313" key="2">
    <source>
        <dbReference type="Proteomes" id="UP001219956"/>
    </source>
</evidence>
<name>A0ABT5ITN5_9NEIS</name>
<dbReference type="Proteomes" id="UP001219956">
    <property type="component" value="Unassembled WGS sequence"/>
</dbReference>
<accession>A0ABT5ITN5</accession>
<comment type="caution">
    <text evidence="1">The sequence shown here is derived from an EMBL/GenBank/DDBJ whole genome shotgun (WGS) entry which is preliminary data.</text>
</comment>
<organism evidence="1 2">
    <name type="scientific">Vogesella aquatica</name>
    <dbReference type="NCBI Taxonomy" id="2984206"/>
    <lineage>
        <taxon>Bacteria</taxon>
        <taxon>Pseudomonadati</taxon>
        <taxon>Pseudomonadota</taxon>
        <taxon>Betaproteobacteria</taxon>
        <taxon>Neisseriales</taxon>
        <taxon>Chromobacteriaceae</taxon>
        <taxon>Vogesella</taxon>
    </lineage>
</organism>
<proteinExistence type="predicted"/>
<reference evidence="1 2" key="1">
    <citation type="submission" date="2023-01" db="EMBL/GenBank/DDBJ databases">
        <title>Novel species of the genus Vogesella isolated from rivers.</title>
        <authorList>
            <person name="Lu H."/>
        </authorList>
    </citation>
    <scope>NUCLEOTIDE SEQUENCE [LARGE SCALE GENOMIC DNA]</scope>
    <source>
        <strain evidence="1 2">DC21W</strain>
    </source>
</reference>
<sequence length="68" mass="7940">MASLFILSRHLARDVLADELPPQHHHSLWHVLCHQASSLVQPSHRPALPDSHQHYVQRWLMEKGPHRC</sequence>
<protein>
    <submittedName>
        <fullName evidence="1">Uncharacterized protein</fullName>
    </submittedName>
</protein>
<dbReference type="RefSeq" id="WP_272750356.1">
    <property type="nucleotide sequence ID" value="NZ_JAQQLF010000001.1"/>
</dbReference>
<dbReference type="EMBL" id="JAQQLF010000001">
    <property type="protein sequence ID" value="MDC7715877.1"/>
    <property type="molecule type" value="Genomic_DNA"/>
</dbReference>
<keyword evidence="2" id="KW-1185">Reference proteome</keyword>
<gene>
    <name evidence="1" type="ORF">PQU95_01395</name>
</gene>
<evidence type="ECO:0000313" key="1">
    <source>
        <dbReference type="EMBL" id="MDC7715877.1"/>
    </source>
</evidence>